<protein>
    <submittedName>
        <fullName evidence="1">RnfABCDGE type electron transport complex subunit G</fullName>
    </submittedName>
</protein>
<sequence length="203" mass="22007">MKLIREVLIVMTVAIAGIGLTVALQKLTDEPIAAQQRDLKNHTLLDFMPADVYDNQPLEHPLLESPVALGNSSLLNGYLATLSGRPNVVILHSQTMGYSASIELLIAIASNGKLLGVKSLKQSETPSLGGHIAEPGNPWLAAFKRLTPINPQDPAWTLKKDGGQFDQIAGATLTSRAVLNAVHDALRYFDEHHQSLLERSAYD</sequence>
<keyword evidence="2" id="KW-1185">Reference proteome</keyword>
<organism evidence="1 2">
    <name type="scientific">Pseudomonas imrae</name>
    <dbReference type="NCBI Taxonomy" id="2992837"/>
    <lineage>
        <taxon>Bacteria</taxon>
        <taxon>Pseudomonadati</taxon>
        <taxon>Pseudomonadota</taxon>
        <taxon>Gammaproteobacteria</taxon>
        <taxon>Pseudomonadales</taxon>
        <taxon>Pseudomonadaceae</taxon>
        <taxon>Pseudomonas</taxon>
    </lineage>
</organism>
<comment type="caution">
    <text evidence="1">The sequence shown here is derived from an EMBL/GenBank/DDBJ whole genome shotgun (WGS) entry which is preliminary data.</text>
</comment>
<proteinExistence type="predicted"/>
<dbReference type="Proteomes" id="UP001637618">
    <property type="component" value="Unassembled WGS sequence"/>
</dbReference>
<name>A0ACC7P8R7_9PSED</name>
<dbReference type="EMBL" id="JAPEQY010000001">
    <property type="protein sequence ID" value="MFO2475995.1"/>
    <property type="molecule type" value="Genomic_DNA"/>
</dbReference>
<evidence type="ECO:0000313" key="2">
    <source>
        <dbReference type="Proteomes" id="UP001637618"/>
    </source>
</evidence>
<reference evidence="1" key="1">
    <citation type="submission" date="2022-11" db="EMBL/GenBank/DDBJ databases">
        <title>Draft genome sequences of strains of Pseudomonas imrae sp. nov.</title>
        <authorList>
            <person name="Salva Serra F."/>
            <person name="Nimje P."/>
            <person name="Moore E.R.B."/>
            <person name="Marathe N.P."/>
        </authorList>
    </citation>
    <scope>NUCLEOTIDE SEQUENCE</scope>
    <source>
        <strain evidence="1">15FMM2</strain>
    </source>
</reference>
<gene>
    <name evidence="1" type="ORF">OOJ96_01060</name>
</gene>
<accession>A0ACC7P8R7</accession>
<evidence type="ECO:0000313" key="1">
    <source>
        <dbReference type="EMBL" id="MFO2475995.1"/>
    </source>
</evidence>